<reference evidence="1" key="1">
    <citation type="submission" date="2020-03" db="EMBL/GenBank/DDBJ databases">
        <title>The deep terrestrial virosphere.</title>
        <authorList>
            <person name="Holmfeldt K."/>
            <person name="Nilsson E."/>
            <person name="Simone D."/>
            <person name="Lopez-Fernandez M."/>
            <person name="Wu X."/>
            <person name="de Brujin I."/>
            <person name="Lundin D."/>
            <person name="Andersson A."/>
            <person name="Bertilsson S."/>
            <person name="Dopson M."/>
        </authorList>
    </citation>
    <scope>NUCLEOTIDE SEQUENCE</scope>
    <source>
        <strain evidence="2">MM415A00434</strain>
        <strain evidence="1">MM415B00370</strain>
    </source>
</reference>
<dbReference type="EMBL" id="MT142483">
    <property type="protein sequence ID" value="QJA82249.1"/>
    <property type="molecule type" value="Genomic_DNA"/>
</dbReference>
<gene>
    <name evidence="2" type="ORF">MM415A00434_0024</name>
    <name evidence="1" type="ORF">MM415B00370_0019</name>
</gene>
<accession>A0A6M3JA17</accession>
<dbReference type="AlphaFoldDB" id="A0A6M3JA17"/>
<evidence type="ECO:0000313" key="2">
    <source>
        <dbReference type="EMBL" id="QJA82249.1"/>
    </source>
</evidence>
<organism evidence="1">
    <name type="scientific">viral metagenome</name>
    <dbReference type="NCBI Taxonomy" id="1070528"/>
    <lineage>
        <taxon>unclassified sequences</taxon>
        <taxon>metagenomes</taxon>
        <taxon>organismal metagenomes</taxon>
    </lineage>
</organism>
<name>A0A6M3JA17_9ZZZZ</name>
<protein>
    <submittedName>
        <fullName evidence="1">Uncharacterized protein</fullName>
    </submittedName>
</protein>
<dbReference type="EMBL" id="MT141546">
    <property type="protein sequence ID" value="QJA65901.1"/>
    <property type="molecule type" value="Genomic_DNA"/>
</dbReference>
<sequence>MEDCEIRWCGQKDDSLVYVNENIGDGSWRVGICHECARRLGIEAGDDLPEAHKVREILKVDG</sequence>
<proteinExistence type="predicted"/>
<evidence type="ECO:0000313" key="1">
    <source>
        <dbReference type="EMBL" id="QJA65901.1"/>
    </source>
</evidence>